<comment type="caution">
    <text evidence="2">The sequence shown here is derived from an EMBL/GenBank/DDBJ whole genome shotgun (WGS) entry which is preliminary data.</text>
</comment>
<keyword evidence="3" id="KW-1185">Reference proteome</keyword>
<feature type="region of interest" description="Disordered" evidence="1">
    <location>
        <begin position="152"/>
        <end position="172"/>
    </location>
</feature>
<gene>
    <name evidence="2" type="ORF">DFH08DRAFT_1084661</name>
</gene>
<dbReference type="EMBL" id="JARIHO010000040">
    <property type="protein sequence ID" value="KAJ7328101.1"/>
    <property type="molecule type" value="Genomic_DNA"/>
</dbReference>
<feature type="region of interest" description="Disordered" evidence="1">
    <location>
        <begin position="195"/>
        <end position="219"/>
    </location>
</feature>
<name>A0AAD6ZLM9_9AGAR</name>
<evidence type="ECO:0000256" key="1">
    <source>
        <dbReference type="SAM" id="MobiDB-lite"/>
    </source>
</evidence>
<sequence length="219" mass="23828">MGHAAPRGYVSARSAPATNARRFAPGLPLLALRRTRAEAAPDQPSAASPTQYVHISTATAPDMHDFRSGSYPPHVTGLGKTDASWNDFGEYGIIQGDQSGSLEVSLSSSATATDELDLTATNTPGAAYPYWHHYWFRLHERRLESGRVQLRRPWRHHPPGSSPSNTGDNSFSHATAAPATIEARFGHLTQRTMRLPHSGEIPTGPRRLHTSCTPTNNNC</sequence>
<evidence type="ECO:0000313" key="3">
    <source>
        <dbReference type="Proteomes" id="UP001218218"/>
    </source>
</evidence>
<protein>
    <submittedName>
        <fullName evidence="2">Uncharacterized protein</fullName>
    </submittedName>
</protein>
<feature type="compositionally biased region" description="Polar residues" evidence="1">
    <location>
        <begin position="210"/>
        <end position="219"/>
    </location>
</feature>
<accession>A0AAD6ZLM9</accession>
<evidence type="ECO:0000313" key="2">
    <source>
        <dbReference type="EMBL" id="KAJ7328101.1"/>
    </source>
</evidence>
<reference evidence="2" key="1">
    <citation type="submission" date="2023-03" db="EMBL/GenBank/DDBJ databases">
        <title>Massive genome expansion in bonnet fungi (Mycena s.s.) driven by repeated elements and novel gene families across ecological guilds.</title>
        <authorList>
            <consortium name="Lawrence Berkeley National Laboratory"/>
            <person name="Harder C.B."/>
            <person name="Miyauchi S."/>
            <person name="Viragh M."/>
            <person name="Kuo A."/>
            <person name="Thoen E."/>
            <person name="Andreopoulos B."/>
            <person name="Lu D."/>
            <person name="Skrede I."/>
            <person name="Drula E."/>
            <person name="Henrissat B."/>
            <person name="Morin E."/>
            <person name="Kohler A."/>
            <person name="Barry K."/>
            <person name="LaButti K."/>
            <person name="Morin E."/>
            <person name="Salamov A."/>
            <person name="Lipzen A."/>
            <person name="Mereny Z."/>
            <person name="Hegedus B."/>
            <person name="Baldrian P."/>
            <person name="Stursova M."/>
            <person name="Weitz H."/>
            <person name="Taylor A."/>
            <person name="Grigoriev I.V."/>
            <person name="Nagy L.G."/>
            <person name="Martin F."/>
            <person name="Kauserud H."/>
        </authorList>
    </citation>
    <scope>NUCLEOTIDE SEQUENCE</scope>
    <source>
        <strain evidence="2">CBHHK002</strain>
    </source>
</reference>
<dbReference type="Proteomes" id="UP001218218">
    <property type="component" value="Unassembled WGS sequence"/>
</dbReference>
<proteinExistence type="predicted"/>
<feature type="compositionally biased region" description="Polar residues" evidence="1">
    <location>
        <begin position="162"/>
        <end position="172"/>
    </location>
</feature>
<organism evidence="2 3">
    <name type="scientific">Mycena albidolilacea</name>
    <dbReference type="NCBI Taxonomy" id="1033008"/>
    <lineage>
        <taxon>Eukaryota</taxon>
        <taxon>Fungi</taxon>
        <taxon>Dikarya</taxon>
        <taxon>Basidiomycota</taxon>
        <taxon>Agaricomycotina</taxon>
        <taxon>Agaricomycetes</taxon>
        <taxon>Agaricomycetidae</taxon>
        <taxon>Agaricales</taxon>
        <taxon>Marasmiineae</taxon>
        <taxon>Mycenaceae</taxon>
        <taxon>Mycena</taxon>
    </lineage>
</organism>
<dbReference type="AlphaFoldDB" id="A0AAD6ZLM9"/>